<dbReference type="Gene3D" id="3.40.50.1820">
    <property type="entry name" value="alpha/beta hydrolase"/>
    <property type="match status" value="1"/>
</dbReference>
<dbReference type="InterPro" id="IPR002470">
    <property type="entry name" value="Peptidase_S9A"/>
</dbReference>
<reference evidence="11" key="1">
    <citation type="journal article" date="2019" name="Int. J. Syst. Evol. Microbiol.">
        <title>The Global Catalogue of Microorganisms (GCM) 10K type strain sequencing project: providing services to taxonomists for standard genome sequencing and annotation.</title>
        <authorList>
            <consortium name="The Broad Institute Genomics Platform"/>
            <consortium name="The Broad Institute Genome Sequencing Center for Infectious Disease"/>
            <person name="Wu L."/>
            <person name="Ma J."/>
        </authorList>
    </citation>
    <scope>NUCLEOTIDE SEQUENCE [LARGE SCALE GENOMIC DNA]</scope>
    <source>
        <strain evidence="11">CGMCC 1.12989</strain>
    </source>
</reference>
<evidence type="ECO:0000313" key="11">
    <source>
        <dbReference type="Proteomes" id="UP001595828"/>
    </source>
</evidence>
<dbReference type="PANTHER" id="PTHR42881:SF2">
    <property type="entry name" value="PROLYL ENDOPEPTIDASE"/>
    <property type="match status" value="1"/>
</dbReference>
<keyword evidence="4" id="KW-0645">Protease</keyword>
<dbReference type="PRINTS" id="PR00862">
    <property type="entry name" value="PROLIGOPTASE"/>
</dbReference>
<dbReference type="RefSeq" id="WP_379537750.1">
    <property type="nucleotide sequence ID" value="NZ_JBHSDR010000003.1"/>
</dbReference>
<comment type="caution">
    <text evidence="10">The sequence shown here is derived from an EMBL/GenBank/DDBJ whole genome shotgun (WGS) entry which is preliminary data.</text>
</comment>
<evidence type="ECO:0000256" key="7">
    <source>
        <dbReference type="SAM" id="SignalP"/>
    </source>
</evidence>
<feature type="domain" description="Peptidase S9A N-terminal" evidence="9">
    <location>
        <begin position="35"/>
        <end position="255"/>
    </location>
</feature>
<evidence type="ECO:0000256" key="5">
    <source>
        <dbReference type="ARBA" id="ARBA00022801"/>
    </source>
</evidence>
<evidence type="ECO:0000256" key="2">
    <source>
        <dbReference type="ARBA" id="ARBA00005228"/>
    </source>
</evidence>
<evidence type="ECO:0000256" key="4">
    <source>
        <dbReference type="ARBA" id="ARBA00022670"/>
    </source>
</evidence>
<evidence type="ECO:0000313" key="10">
    <source>
        <dbReference type="EMBL" id="MFC4294293.1"/>
    </source>
</evidence>
<dbReference type="PROSITE" id="PS00708">
    <property type="entry name" value="PRO_ENDOPEP_SER"/>
    <property type="match status" value="1"/>
</dbReference>
<evidence type="ECO:0000259" key="9">
    <source>
        <dbReference type="Pfam" id="PF02897"/>
    </source>
</evidence>
<dbReference type="InterPro" id="IPR002471">
    <property type="entry name" value="Pept_S9_AS"/>
</dbReference>
<dbReference type="SUPFAM" id="SSF50993">
    <property type="entry name" value="Peptidase/esterase 'gauge' domain"/>
    <property type="match status" value="1"/>
</dbReference>
<dbReference type="InterPro" id="IPR051167">
    <property type="entry name" value="Prolyl_oligopep/macrocyclase"/>
</dbReference>
<feature type="signal peptide" evidence="7">
    <location>
        <begin position="1"/>
        <end position="18"/>
    </location>
</feature>
<evidence type="ECO:0000256" key="1">
    <source>
        <dbReference type="ARBA" id="ARBA00001070"/>
    </source>
</evidence>
<sequence>MRPLLAALLLTAGTAAVAATPASRLMPAPVFPAGNTVDTIQGVKVADPYRALENGDDPKVEAWSDAQNDRTRAYLDNLPGRQAVVARLTSLIKASSPAYYGLQAHGPRVFATYSDPAHQQPMLVTMNAAADPASRQPLVDPNTLDPAGHTAIDWYVASPDGTKVAVSLSKNGSEDGTLHVFDAATGREIETPIDRVQYPTGGGSLAWAGDSQGFWYTRYPDTSAPESERHFHLQAYWHKLGTPIASDRLVLGEKDGLPRTAEVFLDNGEGGANALASVQLGDGGQWQHYVLTPGGKAIQIGKYADRVIGGAVIARDGTVYGVSRLDPMGRVVRLAAPYKGGFAAAKAIIAAQSGAAIIDGGPGNTPLVLAGKHLFVSRIAGGPTELTSYDLAGGHPAKVALPPLSSVGEIAALPDGSALYDVSTYLAPPRFMRWDAATGKVSETALAVTSPISFADAEVTRIFATSKDGTKVPVSVIAKKGIKLDGSHPVLLYGYGGYGVNTVPGFAGTRARLFLDGGGIYAIANIRGGGEYGQKWHEQGMLTKKQNVFDDFAAAGEDLIRRGYTSHQKLSLLGGSNGGLLMGAEITQHPGLARAVVSAVGIYDMMRVELDPNGAFNITEFGTVKDPAQFKALYAYSPYHRVAKGTKYPAVLMLTGANDGRVNPLNSRKFAAALQAANAGDNPILLRTSKTSGHGIGSSLDERIGESADILMFLFDQLDMDAAAAGRGN</sequence>
<evidence type="ECO:0000256" key="6">
    <source>
        <dbReference type="ARBA" id="ARBA00022825"/>
    </source>
</evidence>
<dbReference type="InterPro" id="IPR001375">
    <property type="entry name" value="Peptidase_S9_cat"/>
</dbReference>
<evidence type="ECO:0000259" key="8">
    <source>
        <dbReference type="Pfam" id="PF00326"/>
    </source>
</evidence>
<protein>
    <recommendedName>
        <fullName evidence="3">prolyl oligopeptidase</fullName>
        <ecNumber evidence="3">3.4.21.26</ecNumber>
    </recommendedName>
</protein>
<dbReference type="PANTHER" id="PTHR42881">
    <property type="entry name" value="PROLYL ENDOPEPTIDASE"/>
    <property type="match status" value="1"/>
</dbReference>
<gene>
    <name evidence="10" type="ORF">ACFO0A_04385</name>
</gene>
<name>A0ABV8RMJ3_9SPHN</name>
<evidence type="ECO:0000256" key="3">
    <source>
        <dbReference type="ARBA" id="ARBA00011897"/>
    </source>
</evidence>
<proteinExistence type="inferred from homology"/>
<comment type="similarity">
    <text evidence="2">Belongs to the peptidase S9A family.</text>
</comment>
<dbReference type="EC" id="3.4.21.26" evidence="3"/>
<comment type="catalytic activity">
    <reaction evidence="1">
        <text>Hydrolysis of Pro-|-Xaa &gt;&gt; Ala-|-Xaa in oligopeptides.</text>
        <dbReference type="EC" id="3.4.21.26"/>
    </reaction>
</comment>
<dbReference type="Pfam" id="PF00326">
    <property type="entry name" value="Peptidase_S9"/>
    <property type="match status" value="1"/>
</dbReference>
<organism evidence="10 11">
    <name type="scientific">Novosphingobium tardum</name>
    <dbReference type="NCBI Taxonomy" id="1538021"/>
    <lineage>
        <taxon>Bacteria</taxon>
        <taxon>Pseudomonadati</taxon>
        <taxon>Pseudomonadota</taxon>
        <taxon>Alphaproteobacteria</taxon>
        <taxon>Sphingomonadales</taxon>
        <taxon>Sphingomonadaceae</taxon>
        <taxon>Novosphingobium</taxon>
    </lineage>
</organism>
<dbReference type="InterPro" id="IPR029058">
    <property type="entry name" value="AB_hydrolase_fold"/>
</dbReference>
<dbReference type="Pfam" id="PF02897">
    <property type="entry name" value="Peptidase_S9_N"/>
    <property type="match status" value="1"/>
</dbReference>
<accession>A0ABV8RMJ3</accession>
<dbReference type="InterPro" id="IPR023302">
    <property type="entry name" value="Pept_S9A_N"/>
</dbReference>
<keyword evidence="6" id="KW-0720">Serine protease</keyword>
<keyword evidence="7" id="KW-0732">Signal</keyword>
<feature type="domain" description="Peptidase S9 prolyl oligopeptidase catalytic" evidence="8">
    <location>
        <begin position="509"/>
        <end position="719"/>
    </location>
</feature>
<dbReference type="EMBL" id="JBHSDR010000003">
    <property type="protein sequence ID" value="MFC4294293.1"/>
    <property type="molecule type" value="Genomic_DNA"/>
</dbReference>
<dbReference type="Proteomes" id="UP001595828">
    <property type="component" value="Unassembled WGS sequence"/>
</dbReference>
<dbReference type="Gene3D" id="2.130.10.120">
    <property type="entry name" value="Prolyl oligopeptidase, N-terminal domain"/>
    <property type="match status" value="1"/>
</dbReference>
<keyword evidence="5" id="KW-0378">Hydrolase</keyword>
<feature type="chain" id="PRO_5045377329" description="prolyl oligopeptidase" evidence="7">
    <location>
        <begin position="19"/>
        <end position="729"/>
    </location>
</feature>
<keyword evidence="11" id="KW-1185">Reference proteome</keyword>
<dbReference type="SUPFAM" id="SSF53474">
    <property type="entry name" value="alpha/beta-Hydrolases"/>
    <property type="match status" value="1"/>
</dbReference>